<reference evidence="14" key="1">
    <citation type="submission" date="2025-08" db="UniProtKB">
        <authorList>
            <consortium name="Ensembl"/>
        </authorList>
    </citation>
    <scope>IDENTIFICATION</scope>
</reference>
<dbReference type="FunFam" id="1.20.1070.10:FF:000055">
    <property type="entry name" value="Taste receptor type 2"/>
    <property type="match status" value="1"/>
</dbReference>
<dbReference type="RefSeq" id="XP_026265148.1">
    <property type="nucleotide sequence ID" value="XM_026409363.1"/>
</dbReference>
<dbReference type="AlphaFoldDB" id="A0A8D2IPA2"/>
<evidence type="ECO:0000256" key="2">
    <source>
        <dbReference type="ARBA" id="ARBA00007376"/>
    </source>
</evidence>
<name>A0A8D2IPA2_UROPR</name>
<feature type="transmembrane region" description="Helical" evidence="13">
    <location>
        <begin position="43"/>
        <end position="62"/>
    </location>
</feature>
<evidence type="ECO:0000256" key="1">
    <source>
        <dbReference type="ARBA" id="ARBA00004141"/>
    </source>
</evidence>
<dbReference type="Ensembl" id="ENSUPAT00010032879.1">
    <property type="protein sequence ID" value="ENSUPAP00010028898.1"/>
    <property type="gene ID" value="ENSUPAG00010022790.1"/>
</dbReference>
<keyword evidence="5 12" id="KW-0812">Transmembrane</keyword>
<feature type="transmembrane region" description="Helical" evidence="13">
    <location>
        <begin position="82"/>
        <end position="104"/>
    </location>
</feature>
<keyword evidence="15" id="KW-1185">Reference proteome</keyword>
<feature type="transmembrane region" description="Helical" evidence="13">
    <location>
        <begin position="124"/>
        <end position="145"/>
    </location>
</feature>
<evidence type="ECO:0000313" key="14">
    <source>
        <dbReference type="Ensembl" id="ENSUPAP00010028898.1"/>
    </source>
</evidence>
<evidence type="ECO:0000256" key="4">
    <source>
        <dbReference type="ARBA" id="ARBA00022606"/>
    </source>
</evidence>
<protein>
    <recommendedName>
        <fullName evidence="12">Taste receptor type 2</fullName>
    </recommendedName>
</protein>
<sequence>MPSSTTLIFMVIFCLESLAAMLQNGFVITVLGREWVRCQALSAGDMIVTSLAVSRFCLHGMGILNNFLASFKSCFHIGYLNIFWNFFNSLSVWLTSWLAVFYCVKISSFSHPVFFWLKWRISRLVPRLLVGSLIICGLTSSFFAIELAVDLEMINSQNPQGNCTAAPAVLTFSRHYFSSNVGFMWLIPFLLFLVSTFLLMFSLCRHMGQMRNGRPGPGDPSIQAHSMALKSLAFFFIIYMAYFLSLIISAMKITTIQSHWYWVREVLTYASIYLHSLILVLSSSKLRKALKTKFSDLCAATS</sequence>
<dbReference type="Pfam" id="PF05296">
    <property type="entry name" value="TAS2R"/>
    <property type="match status" value="1"/>
</dbReference>
<dbReference type="GeneID" id="113197149"/>
<evidence type="ECO:0000256" key="7">
    <source>
        <dbReference type="ARBA" id="ARBA00023040"/>
    </source>
</evidence>
<dbReference type="GO" id="GO:0016020">
    <property type="term" value="C:membrane"/>
    <property type="evidence" value="ECO:0007669"/>
    <property type="project" value="UniProtKB-SubCell"/>
</dbReference>
<keyword evidence="10 12" id="KW-0807">Transducer</keyword>
<reference evidence="14" key="2">
    <citation type="submission" date="2025-09" db="UniProtKB">
        <authorList>
            <consortium name="Ensembl"/>
        </authorList>
    </citation>
    <scope>IDENTIFICATION</scope>
</reference>
<dbReference type="Gene3D" id="1.20.1070.10">
    <property type="entry name" value="Rhodopsin 7-helix transmembrane proteins"/>
    <property type="match status" value="1"/>
</dbReference>
<evidence type="ECO:0000256" key="8">
    <source>
        <dbReference type="ARBA" id="ARBA00023136"/>
    </source>
</evidence>
<feature type="transmembrane region" description="Helical" evidence="13">
    <location>
        <begin position="183"/>
        <end position="204"/>
    </location>
</feature>
<dbReference type="GO" id="GO:0004930">
    <property type="term" value="F:G protein-coupled receptor activity"/>
    <property type="evidence" value="ECO:0007669"/>
    <property type="project" value="UniProtKB-KW"/>
</dbReference>
<keyword evidence="9 12" id="KW-0675">Receptor</keyword>
<dbReference type="Proteomes" id="UP000694417">
    <property type="component" value="Unplaced"/>
</dbReference>
<feature type="transmembrane region" description="Helical" evidence="13">
    <location>
        <begin position="232"/>
        <end position="254"/>
    </location>
</feature>
<organism evidence="14 15">
    <name type="scientific">Urocitellus parryii</name>
    <name type="common">Arctic ground squirrel</name>
    <name type="synonym">Spermophilus parryii</name>
    <dbReference type="NCBI Taxonomy" id="9999"/>
    <lineage>
        <taxon>Eukaryota</taxon>
        <taxon>Metazoa</taxon>
        <taxon>Chordata</taxon>
        <taxon>Craniata</taxon>
        <taxon>Vertebrata</taxon>
        <taxon>Euteleostomi</taxon>
        <taxon>Mammalia</taxon>
        <taxon>Eutheria</taxon>
        <taxon>Euarchontoglires</taxon>
        <taxon>Glires</taxon>
        <taxon>Rodentia</taxon>
        <taxon>Sciuromorpha</taxon>
        <taxon>Sciuridae</taxon>
        <taxon>Xerinae</taxon>
        <taxon>Marmotini</taxon>
        <taxon>Urocitellus</taxon>
    </lineage>
</organism>
<dbReference type="SUPFAM" id="SSF81321">
    <property type="entry name" value="Family A G protein-coupled receptor-like"/>
    <property type="match status" value="1"/>
</dbReference>
<keyword evidence="6 13" id="KW-1133">Transmembrane helix</keyword>
<dbReference type="CDD" id="cd15017">
    <property type="entry name" value="7tm_TAS2R16"/>
    <property type="match status" value="1"/>
</dbReference>
<dbReference type="PANTHER" id="PTHR11394">
    <property type="entry name" value="TASTE RECEPTOR TYPE 2"/>
    <property type="match status" value="1"/>
</dbReference>
<dbReference type="GeneTree" id="ENSGT01150000286961"/>
<evidence type="ECO:0000256" key="6">
    <source>
        <dbReference type="ARBA" id="ARBA00022989"/>
    </source>
</evidence>
<evidence type="ECO:0000256" key="5">
    <source>
        <dbReference type="ARBA" id="ARBA00022692"/>
    </source>
</evidence>
<dbReference type="InterPro" id="IPR007960">
    <property type="entry name" value="TAS2R"/>
</dbReference>
<keyword evidence="7 12" id="KW-0297">G-protein coupled receptor</keyword>
<accession>A0A8D2IPA2</accession>
<keyword evidence="3 12" id="KW-0919">Taste</keyword>
<evidence type="ECO:0000256" key="12">
    <source>
        <dbReference type="RuleBase" id="RU004424"/>
    </source>
</evidence>
<evidence type="ECO:0000256" key="11">
    <source>
        <dbReference type="RuleBase" id="RU004423"/>
    </source>
</evidence>
<evidence type="ECO:0000256" key="3">
    <source>
        <dbReference type="ARBA" id="ARBA00022480"/>
    </source>
</evidence>
<dbReference type="GO" id="GO:0033038">
    <property type="term" value="F:bitter taste receptor activity"/>
    <property type="evidence" value="ECO:0007669"/>
    <property type="project" value="InterPro"/>
</dbReference>
<proteinExistence type="inferred from homology"/>
<dbReference type="PANTHER" id="PTHR11394:SF69">
    <property type="entry name" value="TASTE RECEPTOR TYPE 2 MEMBER 134"/>
    <property type="match status" value="1"/>
</dbReference>
<evidence type="ECO:0000256" key="9">
    <source>
        <dbReference type="ARBA" id="ARBA00023170"/>
    </source>
</evidence>
<feature type="transmembrane region" description="Helical" evidence="13">
    <location>
        <begin position="266"/>
        <end position="284"/>
    </location>
</feature>
<evidence type="ECO:0000313" key="15">
    <source>
        <dbReference type="Proteomes" id="UP000694417"/>
    </source>
</evidence>
<evidence type="ECO:0000256" key="13">
    <source>
        <dbReference type="SAM" id="Phobius"/>
    </source>
</evidence>
<comment type="subcellular location">
    <subcellularLocation>
        <location evidence="1 12">Membrane</location>
        <topology evidence="1 12">Multi-pass membrane protein</topology>
    </subcellularLocation>
</comment>
<evidence type="ECO:0000256" key="10">
    <source>
        <dbReference type="ARBA" id="ARBA00023224"/>
    </source>
</evidence>
<gene>
    <name evidence="14" type="primary">LOC113197149</name>
</gene>
<feature type="transmembrane region" description="Helical" evidence="13">
    <location>
        <begin position="6"/>
        <end position="31"/>
    </location>
</feature>
<keyword evidence="4 12" id="KW-0716">Sensory transduction</keyword>
<comment type="similarity">
    <text evidence="2 11">Belongs to the G-protein coupled receptor T2R family.</text>
</comment>
<keyword evidence="8 12" id="KW-0472">Membrane</keyword>